<reference evidence="2 3" key="1">
    <citation type="submission" date="2019-06" db="EMBL/GenBank/DDBJ databases">
        <title>Sequencing the genomes of 1000 actinobacteria strains.</title>
        <authorList>
            <person name="Klenk H.-P."/>
        </authorList>
    </citation>
    <scope>NUCLEOTIDE SEQUENCE [LARGE SCALE GENOMIC DNA]</scope>
    <source>
        <strain evidence="2 3">DSM 24617</strain>
    </source>
</reference>
<dbReference type="Proteomes" id="UP000318336">
    <property type="component" value="Unassembled WGS sequence"/>
</dbReference>
<gene>
    <name evidence="2" type="ORF">FB554_0688</name>
</gene>
<dbReference type="EMBL" id="VFOK01000001">
    <property type="protein sequence ID" value="TQL32562.1"/>
    <property type="molecule type" value="Genomic_DNA"/>
</dbReference>
<keyword evidence="1" id="KW-1133">Transmembrane helix</keyword>
<name>A0A542X9Q1_9MICO</name>
<dbReference type="AlphaFoldDB" id="A0A542X9Q1"/>
<keyword evidence="1" id="KW-0472">Membrane</keyword>
<feature type="transmembrane region" description="Helical" evidence="1">
    <location>
        <begin position="33"/>
        <end position="52"/>
    </location>
</feature>
<proteinExistence type="predicted"/>
<protein>
    <submittedName>
        <fullName evidence="2">Uncharacterized protein</fullName>
    </submittedName>
</protein>
<comment type="caution">
    <text evidence="2">The sequence shown here is derived from an EMBL/GenBank/DDBJ whole genome shotgun (WGS) entry which is preliminary data.</text>
</comment>
<organism evidence="2 3">
    <name type="scientific">Barrientosiimonas humi</name>
    <dbReference type="NCBI Taxonomy" id="999931"/>
    <lineage>
        <taxon>Bacteria</taxon>
        <taxon>Bacillati</taxon>
        <taxon>Actinomycetota</taxon>
        <taxon>Actinomycetes</taxon>
        <taxon>Micrococcales</taxon>
        <taxon>Dermacoccaceae</taxon>
        <taxon>Barrientosiimonas</taxon>
    </lineage>
</organism>
<accession>A0A542X9Q1</accession>
<evidence type="ECO:0000313" key="3">
    <source>
        <dbReference type="Proteomes" id="UP000318336"/>
    </source>
</evidence>
<keyword evidence="3" id="KW-1185">Reference proteome</keyword>
<evidence type="ECO:0000313" key="2">
    <source>
        <dbReference type="EMBL" id="TQL32562.1"/>
    </source>
</evidence>
<sequence length="58" mass="6153">MRQSRAVTAAAVFTVLMVLGLFAAYGRDVPPKSAVVVVVMVAAAWGLAALDVRARRRP</sequence>
<keyword evidence="1" id="KW-0812">Transmembrane</keyword>
<dbReference type="RefSeq" id="WP_170206767.1">
    <property type="nucleotide sequence ID" value="NZ_CAJTBP010000001.1"/>
</dbReference>
<evidence type="ECO:0000256" key="1">
    <source>
        <dbReference type="SAM" id="Phobius"/>
    </source>
</evidence>